<evidence type="ECO:0000313" key="2">
    <source>
        <dbReference type="EMBL" id="SHJ44137.1"/>
    </source>
</evidence>
<dbReference type="OrthoDB" id="2243440at2"/>
<reference evidence="2 3" key="1">
    <citation type="submission" date="2016-11" db="EMBL/GenBank/DDBJ databases">
        <authorList>
            <person name="Jaros S."/>
            <person name="Januszkiewicz K."/>
            <person name="Wedrychowicz H."/>
        </authorList>
    </citation>
    <scope>NUCLEOTIDE SEQUENCE [LARGE SCALE GENOMIC DNA]</scope>
    <source>
        <strain evidence="2 3">DSM 15929</strain>
    </source>
</reference>
<dbReference type="RefSeq" id="WP_073271561.1">
    <property type="nucleotide sequence ID" value="NZ_FRAC01000006.1"/>
</dbReference>
<dbReference type="SUPFAM" id="SSF55729">
    <property type="entry name" value="Acyl-CoA N-acyltransferases (Nat)"/>
    <property type="match status" value="1"/>
</dbReference>
<dbReference type="CDD" id="cd04301">
    <property type="entry name" value="NAT_SF"/>
    <property type="match status" value="1"/>
</dbReference>
<dbReference type="STRING" id="1121322.SAMN02745136_00015"/>
<sequence length="216" mass="25883">MEKKNITQISYHKLKREYYADLYNLIEETAEFSRFAENENTRRRLAKLYFLICLKEMTFGQAGVYRDRIIGVIMGRAKDRKRPKPVLAVKIAFLKFRINMEKDGRRALKILHNIEASKNEMIERINHESDGEVLLCIVKKNYRRKGVGSELWGRLETYFKENNIKHAYGILNQNSNYEFALAQGFTKQEKAVYMVETEKQRFREQLYYYELERIRV</sequence>
<evidence type="ECO:0000313" key="3">
    <source>
        <dbReference type="Proteomes" id="UP000184386"/>
    </source>
</evidence>
<evidence type="ECO:0000259" key="1">
    <source>
        <dbReference type="PROSITE" id="PS51186"/>
    </source>
</evidence>
<dbReference type="EMBL" id="FRAC01000006">
    <property type="protein sequence ID" value="SHJ44137.1"/>
    <property type="molecule type" value="Genomic_DNA"/>
</dbReference>
<dbReference type="Proteomes" id="UP000184386">
    <property type="component" value="Unassembled WGS sequence"/>
</dbReference>
<gene>
    <name evidence="2" type="ORF">SAMN02745136_00015</name>
</gene>
<dbReference type="GO" id="GO:0016747">
    <property type="term" value="F:acyltransferase activity, transferring groups other than amino-acyl groups"/>
    <property type="evidence" value="ECO:0007669"/>
    <property type="project" value="InterPro"/>
</dbReference>
<dbReference type="Gene3D" id="3.40.630.30">
    <property type="match status" value="1"/>
</dbReference>
<dbReference type="InterPro" id="IPR000182">
    <property type="entry name" value="GNAT_dom"/>
</dbReference>
<organism evidence="2 3">
    <name type="scientific">Anaerocolumna jejuensis DSM 15929</name>
    <dbReference type="NCBI Taxonomy" id="1121322"/>
    <lineage>
        <taxon>Bacteria</taxon>
        <taxon>Bacillati</taxon>
        <taxon>Bacillota</taxon>
        <taxon>Clostridia</taxon>
        <taxon>Lachnospirales</taxon>
        <taxon>Lachnospiraceae</taxon>
        <taxon>Anaerocolumna</taxon>
    </lineage>
</organism>
<dbReference type="InterPro" id="IPR016181">
    <property type="entry name" value="Acyl_CoA_acyltransferase"/>
</dbReference>
<keyword evidence="2" id="KW-0808">Transferase</keyword>
<dbReference type="AlphaFoldDB" id="A0A1M6JBW5"/>
<dbReference type="PROSITE" id="PS51186">
    <property type="entry name" value="GNAT"/>
    <property type="match status" value="1"/>
</dbReference>
<feature type="domain" description="N-acetyltransferase" evidence="1">
    <location>
        <begin position="73"/>
        <end position="212"/>
    </location>
</feature>
<dbReference type="Pfam" id="PF00583">
    <property type="entry name" value="Acetyltransf_1"/>
    <property type="match status" value="1"/>
</dbReference>
<name>A0A1M6JBW5_9FIRM</name>
<protein>
    <submittedName>
        <fullName evidence="2">Acetyltransferase (GNAT) family protein</fullName>
    </submittedName>
</protein>
<accession>A0A1M6JBW5</accession>
<keyword evidence="3" id="KW-1185">Reference proteome</keyword>
<proteinExistence type="predicted"/>